<evidence type="ECO:0000313" key="2">
    <source>
        <dbReference type="Proteomes" id="UP001058553"/>
    </source>
</evidence>
<evidence type="ECO:0000313" key="1">
    <source>
        <dbReference type="EMBL" id="UWS34190.1"/>
    </source>
</evidence>
<protein>
    <submittedName>
        <fullName evidence="1">Uncharacterized protein</fullName>
    </submittedName>
</protein>
<proteinExistence type="predicted"/>
<sequence length="62" mass="7182">MALHYKKAKGWREVRPQDDIQKGEWWAVYRDATLSGLLRQVHISSQNVALGGSWGSEWKRIS</sequence>
<gene>
    <name evidence="1" type="ORF">NYP84_03035</name>
</gene>
<dbReference type="RefSeq" id="WP_259816902.1">
    <property type="nucleotide sequence ID" value="NZ_JANVCU010000001.1"/>
</dbReference>
<name>A0ABY5XAP2_ERWPY</name>
<keyword evidence="2" id="KW-1185">Reference proteome</keyword>
<reference evidence="1" key="1">
    <citation type="submission" date="2022-07" db="EMBL/GenBank/DDBJ databases">
        <title>Genetic diversity of Erwinia pyrifoliae.</title>
        <authorList>
            <person name="Park D.S."/>
            <person name="Ham H."/>
        </authorList>
    </citation>
    <scope>NUCLEOTIDE SEQUENCE</scope>
    <source>
        <strain evidence="1">CP201486</strain>
    </source>
</reference>
<dbReference type="EMBL" id="CP103445">
    <property type="protein sequence ID" value="UWS34190.1"/>
    <property type="molecule type" value="Genomic_DNA"/>
</dbReference>
<dbReference type="Proteomes" id="UP001058553">
    <property type="component" value="Chromosome"/>
</dbReference>
<accession>A0ABY5XAP2</accession>
<organism evidence="1 2">
    <name type="scientific">Erwinia pyrifoliae</name>
    <dbReference type="NCBI Taxonomy" id="79967"/>
    <lineage>
        <taxon>Bacteria</taxon>
        <taxon>Pseudomonadati</taxon>
        <taxon>Pseudomonadota</taxon>
        <taxon>Gammaproteobacteria</taxon>
        <taxon>Enterobacterales</taxon>
        <taxon>Erwiniaceae</taxon>
        <taxon>Erwinia</taxon>
    </lineage>
</organism>